<evidence type="ECO:0000256" key="7">
    <source>
        <dbReference type="HAMAP-Rule" id="MF_01554"/>
    </source>
</evidence>
<dbReference type="Pfam" id="PF02879">
    <property type="entry name" value="PGM_PMM_II"/>
    <property type="match status" value="1"/>
</dbReference>
<comment type="cofactor">
    <cofactor evidence="7">
        <name>Mg(2+)</name>
        <dbReference type="ChEBI" id="CHEBI:18420"/>
    </cofactor>
    <text evidence="7">Binds 1 Mg(2+) ion per subunit.</text>
</comment>
<dbReference type="InterPro" id="IPR050060">
    <property type="entry name" value="Phosphoglucosamine_mutase"/>
</dbReference>
<feature type="modified residue" description="Phosphoserine" evidence="7">
    <location>
        <position position="100"/>
    </location>
</feature>
<dbReference type="Gene3D" id="3.40.120.10">
    <property type="entry name" value="Alpha-D-Glucose-1,6-Bisphosphate, subunit A, domain 3"/>
    <property type="match status" value="3"/>
</dbReference>
<evidence type="ECO:0000313" key="15">
    <source>
        <dbReference type="Proteomes" id="UP000031189"/>
    </source>
</evidence>
<dbReference type="InterPro" id="IPR005843">
    <property type="entry name" value="A-D-PHexomutase_C"/>
</dbReference>
<evidence type="ECO:0000256" key="9">
    <source>
        <dbReference type="RuleBase" id="RU004327"/>
    </source>
</evidence>
<dbReference type="FunFam" id="3.40.120.10:FF:000001">
    <property type="entry name" value="Phosphoglucosamine mutase"/>
    <property type="match status" value="1"/>
</dbReference>
<evidence type="ECO:0000256" key="4">
    <source>
        <dbReference type="ARBA" id="ARBA00022842"/>
    </source>
</evidence>
<dbReference type="OrthoDB" id="9806956at2"/>
<dbReference type="AlphaFoldDB" id="A0A0B3VSK0"/>
<dbReference type="PRINTS" id="PR00509">
    <property type="entry name" value="PGMPMM"/>
</dbReference>
<keyword evidence="15" id="KW-1185">Reference proteome</keyword>
<comment type="caution">
    <text evidence="14">The sequence shown here is derived from an EMBL/GenBank/DDBJ whole genome shotgun (WGS) entry which is preliminary data.</text>
</comment>
<proteinExistence type="inferred from homology"/>
<sequence>MRKYFGTDGVRGVANTELTCDLAYKLGRAGGYVLAQGDHRVKVVVGKDTRMSGDMLESALIAGLMSVGCDIIPVGIIPTPAVAYLTRKYNADCGVVISASHNPMEDNGIKFFNKDGYKLDDEIELEIEKYIEDIEKVDCNPVGENVGVINHDHNALRDYVDYLKSIINVDLTGMKVVLDCANGASYEVAPIVFKELGANVIDINTSPNGKNINDRCGSTHPEMLQKSVVENKADLGLAYDGDADRLIAVDENGNIVDGDHIMILSAAYLKKKKQLSNDTLVITVMTNIGLNVAAREYGINLETTDVGDRYVIEAMKKGNFNLGGEQSGHMIFLDYNTTGDGVLSSLMLSKIIKEEKKPLSELASIMSVYPQVLVNVEVKNEVKNKFMEVEEIKNEIARIEGLMEGSGRVLIRPSGTQPLVRVMLEGKEEGQINELANNLANLIKEKLS</sequence>
<dbReference type="FunFam" id="3.40.120.10:FF:000003">
    <property type="entry name" value="Phosphoglucosamine mutase"/>
    <property type="match status" value="1"/>
</dbReference>
<organism evidence="14 15">
    <name type="scientific">Terrisporobacter othiniensis</name>
    <dbReference type="NCBI Taxonomy" id="1577792"/>
    <lineage>
        <taxon>Bacteria</taxon>
        <taxon>Bacillati</taxon>
        <taxon>Bacillota</taxon>
        <taxon>Clostridia</taxon>
        <taxon>Peptostreptococcales</taxon>
        <taxon>Peptostreptococcaceae</taxon>
        <taxon>Terrisporobacter</taxon>
    </lineage>
</organism>
<accession>A0A0B3VSK0</accession>
<feature type="binding site" evidence="7">
    <location>
        <position position="242"/>
    </location>
    <ligand>
        <name>Mg(2+)</name>
        <dbReference type="ChEBI" id="CHEBI:18420"/>
    </ligand>
</feature>
<evidence type="ECO:0000256" key="2">
    <source>
        <dbReference type="ARBA" id="ARBA00022553"/>
    </source>
</evidence>
<dbReference type="FunFam" id="3.30.310.50:FF:000001">
    <property type="entry name" value="Phosphoglucosamine mutase"/>
    <property type="match status" value="1"/>
</dbReference>
<dbReference type="InterPro" id="IPR006352">
    <property type="entry name" value="GlmM_bact"/>
</dbReference>
<dbReference type="CDD" id="cd05802">
    <property type="entry name" value="GlmM"/>
    <property type="match status" value="1"/>
</dbReference>
<dbReference type="PROSITE" id="PS00710">
    <property type="entry name" value="PGM_PMM"/>
    <property type="match status" value="1"/>
</dbReference>
<dbReference type="STRING" id="1577792.QX51_18695"/>
<keyword evidence="4 7" id="KW-0460">Magnesium</keyword>
<evidence type="ECO:0000259" key="12">
    <source>
        <dbReference type="Pfam" id="PF02879"/>
    </source>
</evidence>
<comment type="catalytic activity">
    <reaction evidence="6 7 9">
        <text>alpha-D-glucosamine 1-phosphate = D-glucosamine 6-phosphate</text>
        <dbReference type="Rhea" id="RHEA:23424"/>
        <dbReference type="ChEBI" id="CHEBI:58516"/>
        <dbReference type="ChEBI" id="CHEBI:58725"/>
        <dbReference type="EC" id="5.4.2.10"/>
    </reaction>
</comment>
<comment type="function">
    <text evidence="7 9">Catalyzes the conversion of glucosamine-6-phosphate to glucosamine-1-phosphate.</text>
</comment>
<feature type="binding site" description="via phosphate group" evidence="7">
    <location>
        <position position="100"/>
    </location>
    <ligand>
        <name>Mg(2+)</name>
        <dbReference type="ChEBI" id="CHEBI:18420"/>
    </ligand>
</feature>
<dbReference type="SUPFAM" id="SSF53738">
    <property type="entry name" value="Phosphoglucomutase, first 3 domains"/>
    <property type="match status" value="3"/>
</dbReference>
<dbReference type="Pfam" id="PF02878">
    <property type="entry name" value="PGM_PMM_I"/>
    <property type="match status" value="1"/>
</dbReference>
<feature type="domain" description="Alpha-D-phosphohexomutase alpha/beta/alpha" evidence="13">
    <location>
        <begin position="257"/>
        <end position="367"/>
    </location>
</feature>
<dbReference type="InterPro" id="IPR016055">
    <property type="entry name" value="A-D-PHexomutase_a/b/a-I/II/III"/>
</dbReference>
<dbReference type="InterPro" id="IPR036900">
    <property type="entry name" value="A-D-PHexomutase_C_sf"/>
</dbReference>
<feature type="domain" description="Alpha-D-phosphohexomutase alpha/beta/alpha" evidence="11">
    <location>
        <begin position="2"/>
        <end position="136"/>
    </location>
</feature>
<dbReference type="InterPro" id="IPR016066">
    <property type="entry name" value="A-D-PHexomutase_CS"/>
</dbReference>
<feature type="domain" description="Alpha-D-phosphohexomutase C-terminal" evidence="10">
    <location>
        <begin position="373"/>
        <end position="441"/>
    </location>
</feature>
<dbReference type="GO" id="GO:0009252">
    <property type="term" value="P:peptidoglycan biosynthetic process"/>
    <property type="evidence" value="ECO:0007669"/>
    <property type="project" value="TreeGrafter"/>
</dbReference>
<evidence type="ECO:0000256" key="8">
    <source>
        <dbReference type="RuleBase" id="RU004326"/>
    </source>
</evidence>
<dbReference type="GO" id="GO:0005829">
    <property type="term" value="C:cytosol"/>
    <property type="evidence" value="ECO:0007669"/>
    <property type="project" value="TreeGrafter"/>
</dbReference>
<comment type="PTM">
    <text evidence="7">Activated by phosphorylation.</text>
</comment>
<dbReference type="GO" id="GO:0008966">
    <property type="term" value="F:phosphoglucosamine mutase activity"/>
    <property type="evidence" value="ECO:0007669"/>
    <property type="project" value="UniProtKB-UniRule"/>
</dbReference>
<keyword evidence="5 7" id="KW-0413">Isomerase</keyword>
<name>A0A0B3VSK0_9FIRM</name>
<evidence type="ECO:0000259" key="13">
    <source>
        <dbReference type="Pfam" id="PF02880"/>
    </source>
</evidence>
<dbReference type="InterPro" id="IPR005845">
    <property type="entry name" value="A-D-PHexomutase_a/b/a-II"/>
</dbReference>
<feature type="binding site" evidence="7">
    <location>
        <position position="244"/>
    </location>
    <ligand>
        <name>Mg(2+)</name>
        <dbReference type="ChEBI" id="CHEBI:18420"/>
    </ligand>
</feature>
<dbReference type="NCBIfam" id="TIGR01455">
    <property type="entry name" value="glmM"/>
    <property type="match status" value="1"/>
</dbReference>
<evidence type="ECO:0000259" key="11">
    <source>
        <dbReference type="Pfam" id="PF02878"/>
    </source>
</evidence>
<dbReference type="GO" id="GO:0000287">
    <property type="term" value="F:magnesium ion binding"/>
    <property type="evidence" value="ECO:0007669"/>
    <property type="project" value="UniProtKB-UniRule"/>
</dbReference>
<evidence type="ECO:0000256" key="5">
    <source>
        <dbReference type="ARBA" id="ARBA00023235"/>
    </source>
</evidence>
<reference evidence="14 15" key="1">
    <citation type="submission" date="2014-12" db="EMBL/GenBank/DDBJ databases">
        <title>Draft genome sequence of Terrisporobacter sp. 08-306576, isolated from the blood culture of a bacteremia patient.</title>
        <authorList>
            <person name="Lund L.C."/>
            <person name="Sydenham T.V."/>
            <person name="Hogh S.V."/>
            <person name="Skov M.N."/>
            <person name="Kemp M."/>
            <person name="Justesen U.S."/>
        </authorList>
    </citation>
    <scope>NUCLEOTIDE SEQUENCE [LARGE SCALE GENOMIC DNA]</scope>
    <source>
        <strain evidence="14 15">08-306576</strain>
    </source>
</reference>
<dbReference type="Gene3D" id="3.30.310.50">
    <property type="entry name" value="Alpha-D-phosphohexomutase, C-terminal domain"/>
    <property type="match status" value="1"/>
</dbReference>
<evidence type="ECO:0000256" key="6">
    <source>
        <dbReference type="ARBA" id="ARBA00050364"/>
    </source>
</evidence>
<dbReference type="GO" id="GO:0005975">
    <property type="term" value="P:carbohydrate metabolic process"/>
    <property type="evidence" value="ECO:0007669"/>
    <property type="project" value="InterPro"/>
</dbReference>
<dbReference type="NCBIfam" id="NF008139">
    <property type="entry name" value="PRK10887.1"/>
    <property type="match status" value="1"/>
</dbReference>
<dbReference type="Pfam" id="PF00408">
    <property type="entry name" value="PGM_PMM_IV"/>
    <property type="match status" value="1"/>
</dbReference>
<dbReference type="GO" id="GO:0004615">
    <property type="term" value="F:phosphomannomutase activity"/>
    <property type="evidence" value="ECO:0007669"/>
    <property type="project" value="TreeGrafter"/>
</dbReference>
<feature type="domain" description="Alpha-D-phosphohexomutase alpha/beta/alpha" evidence="12">
    <location>
        <begin position="158"/>
        <end position="253"/>
    </location>
</feature>
<evidence type="ECO:0000256" key="1">
    <source>
        <dbReference type="ARBA" id="ARBA00010231"/>
    </source>
</evidence>
<evidence type="ECO:0000256" key="3">
    <source>
        <dbReference type="ARBA" id="ARBA00022723"/>
    </source>
</evidence>
<dbReference type="RefSeq" id="WP_039681413.1">
    <property type="nucleotide sequence ID" value="NZ_JAWGXO010000017.1"/>
</dbReference>
<dbReference type="SUPFAM" id="SSF55957">
    <property type="entry name" value="Phosphoglucomutase, C-terminal domain"/>
    <property type="match status" value="1"/>
</dbReference>
<keyword evidence="2 7" id="KW-0597">Phosphoprotein</keyword>
<comment type="similarity">
    <text evidence="1 7 8">Belongs to the phosphohexose mutase family.</text>
</comment>
<dbReference type="EC" id="5.4.2.10" evidence="7 9"/>
<dbReference type="PANTHER" id="PTHR42946:SF1">
    <property type="entry name" value="PHOSPHOGLUCOMUTASE (ALPHA-D-GLUCOSE-1,6-BISPHOSPHATE-DEPENDENT)"/>
    <property type="match status" value="1"/>
</dbReference>
<feature type="active site" description="Phosphoserine intermediate" evidence="7">
    <location>
        <position position="100"/>
    </location>
</feature>
<evidence type="ECO:0000313" key="14">
    <source>
        <dbReference type="EMBL" id="KHS55609.1"/>
    </source>
</evidence>
<dbReference type="HAMAP" id="MF_01554_B">
    <property type="entry name" value="GlmM_B"/>
    <property type="match status" value="1"/>
</dbReference>
<dbReference type="InterPro" id="IPR005844">
    <property type="entry name" value="A-D-PHexomutase_a/b/a-I"/>
</dbReference>
<dbReference type="Pfam" id="PF02880">
    <property type="entry name" value="PGM_PMM_III"/>
    <property type="match status" value="1"/>
</dbReference>
<gene>
    <name evidence="7" type="primary">glmM</name>
    <name evidence="14" type="ORF">QX51_18695</name>
</gene>
<dbReference type="EMBL" id="JWHR01000161">
    <property type="protein sequence ID" value="KHS55609.1"/>
    <property type="molecule type" value="Genomic_DNA"/>
</dbReference>
<dbReference type="PANTHER" id="PTHR42946">
    <property type="entry name" value="PHOSPHOHEXOSE MUTASE"/>
    <property type="match status" value="1"/>
</dbReference>
<keyword evidence="3 7" id="KW-0479">Metal-binding</keyword>
<protein>
    <recommendedName>
        <fullName evidence="7 9">Phosphoglucosamine mutase</fullName>
        <ecNumber evidence="7 9">5.4.2.10</ecNumber>
    </recommendedName>
</protein>
<dbReference type="InterPro" id="IPR005841">
    <property type="entry name" value="Alpha-D-phosphohexomutase_SF"/>
</dbReference>
<dbReference type="GO" id="GO:0006048">
    <property type="term" value="P:UDP-N-acetylglucosamine biosynthetic process"/>
    <property type="evidence" value="ECO:0007669"/>
    <property type="project" value="TreeGrafter"/>
</dbReference>
<evidence type="ECO:0000259" key="10">
    <source>
        <dbReference type="Pfam" id="PF00408"/>
    </source>
</evidence>
<feature type="binding site" evidence="7">
    <location>
        <position position="240"/>
    </location>
    <ligand>
        <name>Mg(2+)</name>
        <dbReference type="ChEBI" id="CHEBI:18420"/>
    </ligand>
</feature>
<dbReference type="InterPro" id="IPR005846">
    <property type="entry name" value="A-D-PHexomutase_a/b/a-III"/>
</dbReference>
<dbReference type="Proteomes" id="UP000031189">
    <property type="component" value="Unassembled WGS sequence"/>
</dbReference>